<dbReference type="CDD" id="cd11567">
    <property type="entry name" value="YciH_like"/>
    <property type="match status" value="1"/>
</dbReference>
<keyword evidence="3" id="KW-0648">Protein biosynthesis</keyword>
<name>A0ABW5TVS7_9SPHI</name>
<dbReference type="PROSITE" id="PS50296">
    <property type="entry name" value="SUI1"/>
    <property type="match status" value="1"/>
</dbReference>
<dbReference type="Gene3D" id="3.30.780.10">
    <property type="entry name" value="SUI1-like domain"/>
    <property type="match status" value="1"/>
</dbReference>
<keyword evidence="6" id="KW-0396">Initiation factor</keyword>
<dbReference type="Proteomes" id="UP001597546">
    <property type="component" value="Unassembled WGS sequence"/>
</dbReference>
<dbReference type="GO" id="GO:0003743">
    <property type="term" value="F:translation initiation factor activity"/>
    <property type="evidence" value="ECO:0007669"/>
    <property type="project" value="UniProtKB-KW"/>
</dbReference>
<dbReference type="EMBL" id="JBHULV010000045">
    <property type="protein sequence ID" value="MFD2732590.1"/>
    <property type="molecule type" value="Genomic_DNA"/>
</dbReference>
<dbReference type="PANTHER" id="PTHR12789:SF0">
    <property type="entry name" value="DENSITY-REGULATED PROTEIN"/>
    <property type="match status" value="1"/>
</dbReference>
<evidence type="ECO:0000313" key="6">
    <source>
        <dbReference type="EMBL" id="MFD2732590.1"/>
    </source>
</evidence>
<sequence length="117" mass="12872">MDKKSKKFSGFDGLMFSTNPDQKLDSYEESEDETLKPQHQNLRVQLDKKQRGGKAVTLITGFIGVEDDLKALGKVLKTKCGVGGAVKDGEILIQGDFRQKIIDLLLADGYKVKKIGG</sequence>
<dbReference type="InterPro" id="IPR005872">
    <property type="entry name" value="SUI1_arc_bac"/>
</dbReference>
<reference evidence="7" key="1">
    <citation type="journal article" date="2019" name="Int. J. Syst. Evol. Microbiol.">
        <title>The Global Catalogue of Microorganisms (GCM) 10K type strain sequencing project: providing services to taxonomists for standard genome sequencing and annotation.</title>
        <authorList>
            <consortium name="The Broad Institute Genomics Platform"/>
            <consortium name="The Broad Institute Genome Sequencing Center for Infectious Disease"/>
            <person name="Wu L."/>
            <person name="Ma J."/>
        </authorList>
    </citation>
    <scope>NUCLEOTIDE SEQUENCE [LARGE SCALE GENOMIC DNA]</scope>
    <source>
        <strain evidence="7">KCTC 42456</strain>
    </source>
</reference>
<proteinExistence type="inferred from homology"/>
<dbReference type="InterPro" id="IPR001950">
    <property type="entry name" value="SUI1"/>
</dbReference>
<feature type="domain" description="SUI1" evidence="5">
    <location>
        <begin position="49"/>
        <end position="109"/>
    </location>
</feature>
<dbReference type="RefSeq" id="WP_379047186.1">
    <property type="nucleotide sequence ID" value="NZ_JBHSKW010000064.1"/>
</dbReference>
<comment type="caution">
    <text evidence="6">The sequence shown here is derived from an EMBL/GenBank/DDBJ whole genome shotgun (WGS) entry which is preliminary data.</text>
</comment>
<evidence type="ECO:0000256" key="1">
    <source>
        <dbReference type="ARBA" id="ARBA00005422"/>
    </source>
</evidence>
<evidence type="ECO:0000256" key="3">
    <source>
        <dbReference type="ARBA" id="ARBA00022917"/>
    </source>
</evidence>
<evidence type="ECO:0000313" key="7">
    <source>
        <dbReference type="Proteomes" id="UP001597546"/>
    </source>
</evidence>
<dbReference type="PANTHER" id="PTHR12789">
    <property type="entry name" value="DENSITY-REGULATED PROTEIN HOMOLOG"/>
    <property type="match status" value="1"/>
</dbReference>
<comment type="similarity">
    <text evidence="1">Belongs to the SUI1 family.</text>
</comment>
<dbReference type="InterPro" id="IPR036877">
    <property type="entry name" value="SUI1_dom_sf"/>
</dbReference>
<dbReference type="Pfam" id="PF01253">
    <property type="entry name" value="SUI1"/>
    <property type="match status" value="1"/>
</dbReference>
<evidence type="ECO:0000256" key="2">
    <source>
        <dbReference type="ARBA" id="ARBA00022845"/>
    </source>
</evidence>
<dbReference type="SUPFAM" id="SSF55159">
    <property type="entry name" value="eIF1-like"/>
    <property type="match status" value="1"/>
</dbReference>
<dbReference type="PIRSF" id="PIRSF037511">
    <property type="entry name" value="Transl_init_SUI1_pro"/>
    <property type="match status" value="1"/>
</dbReference>
<gene>
    <name evidence="6" type="ORF">ACFSSE_12850</name>
</gene>
<evidence type="ECO:0000256" key="4">
    <source>
        <dbReference type="SAM" id="MobiDB-lite"/>
    </source>
</evidence>
<protein>
    <submittedName>
        <fullName evidence="6">Translation initiation factor</fullName>
    </submittedName>
</protein>
<organism evidence="6 7">
    <name type="scientific">Pedobacter alpinus</name>
    <dbReference type="NCBI Taxonomy" id="1590643"/>
    <lineage>
        <taxon>Bacteria</taxon>
        <taxon>Pseudomonadati</taxon>
        <taxon>Bacteroidota</taxon>
        <taxon>Sphingobacteriia</taxon>
        <taxon>Sphingobacteriales</taxon>
        <taxon>Sphingobacteriaceae</taxon>
        <taxon>Pedobacter</taxon>
    </lineage>
</organism>
<keyword evidence="7" id="KW-1185">Reference proteome</keyword>
<dbReference type="InterPro" id="IPR050318">
    <property type="entry name" value="DENR/SUI1_TIF"/>
</dbReference>
<keyword evidence="2" id="KW-0810">Translation regulation</keyword>
<accession>A0ABW5TVS7</accession>
<feature type="region of interest" description="Disordered" evidence="4">
    <location>
        <begin position="1"/>
        <end position="36"/>
    </location>
</feature>
<evidence type="ECO:0000259" key="5">
    <source>
        <dbReference type="PROSITE" id="PS50296"/>
    </source>
</evidence>